<name>A0A1G7NZ68_9SPHI</name>
<gene>
    <name evidence="1" type="ORF">SAMN05421827_101567</name>
</gene>
<dbReference type="STRING" id="405671.SAMN05421827_101567"/>
<dbReference type="EMBL" id="FNCH01000001">
    <property type="protein sequence ID" value="SDF79273.1"/>
    <property type="molecule type" value="Genomic_DNA"/>
</dbReference>
<dbReference type="OrthoDB" id="776791at2"/>
<organism evidence="1 2">
    <name type="scientific">Pedobacter terrae</name>
    <dbReference type="NCBI Taxonomy" id="405671"/>
    <lineage>
        <taxon>Bacteria</taxon>
        <taxon>Pseudomonadati</taxon>
        <taxon>Bacteroidota</taxon>
        <taxon>Sphingobacteriia</taxon>
        <taxon>Sphingobacteriales</taxon>
        <taxon>Sphingobacteriaceae</taxon>
        <taxon>Pedobacter</taxon>
    </lineage>
</organism>
<evidence type="ECO:0000313" key="2">
    <source>
        <dbReference type="Proteomes" id="UP000199643"/>
    </source>
</evidence>
<dbReference type="AlphaFoldDB" id="A0A1G7NZ68"/>
<accession>A0A1G7NZ68</accession>
<evidence type="ECO:0000313" key="1">
    <source>
        <dbReference type="EMBL" id="SDF79273.1"/>
    </source>
</evidence>
<protein>
    <submittedName>
        <fullName evidence="1">Uncharacterized protein</fullName>
    </submittedName>
</protein>
<dbReference type="Proteomes" id="UP000199643">
    <property type="component" value="Unassembled WGS sequence"/>
</dbReference>
<proteinExistence type="predicted"/>
<reference evidence="2" key="1">
    <citation type="submission" date="2016-10" db="EMBL/GenBank/DDBJ databases">
        <authorList>
            <person name="Varghese N."/>
            <person name="Submissions S."/>
        </authorList>
    </citation>
    <scope>NUCLEOTIDE SEQUENCE [LARGE SCALE GENOMIC DNA]</scope>
    <source>
        <strain evidence="2">DSM 17933</strain>
    </source>
</reference>
<keyword evidence="2" id="KW-1185">Reference proteome</keyword>
<sequence length="200" mass="23068">MKIHTFNPKPILLCAAFVTFLQMSAFCQKYDRIFKICLDELNLEYTLPAGFSEQDSTTSFKCKDDLYNKTTTLVYSVINKDSSIIIGFGDFIRDRGQQYYEPVSNILKRQKSEADSLHFSSLVYHQQKADKKFNADNAVEYTKNCSDAFLDKYNNDRYVLAARKGKGEFTIVFYFTDAAKDKALQLVREASGILKFRKNQ</sequence>
<dbReference type="RefSeq" id="WP_143009012.1">
    <property type="nucleotide sequence ID" value="NZ_FNCH01000001.1"/>
</dbReference>